<evidence type="ECO:0000313" key="2">
    <source>
        <dbReference type="EMBL" id="KAJ1169675.1"/>
    </source>
</evidence>
<dbReference type="EMBL" id="JANPWB010000007">
    <property type="protein sequence ID" value="KAJ1169675.1"/>
    <property type="molecule type" value="Genomic_DNA"/>
</dbReference>
<feature type="compositionally biased region" description="Basic and acidic residues" evidence="1">
    <location>
        <begin position="23"/>
        <end position="33"/>
    </location>
</feature>
<keyword evidence="3" id="KW-1185">Reference proteome</keyword>
<dbReference type="Proteomes" id="UP001066276">
    <property type="component" value="Chromosome 4_1"/>
</dbReference>
<protein>
    <submittedName>
        <fullName evidence="2">Uncharacterized protein</fullName>
    </submittedName>
</protein>
<accession>A0AAV7SZJ7</accession>
<feature type="region of interest" description="Disordered" evidence="1">
    <location>
        <begin position="22"/>
        <end position="56"/>
    </location>
</feature>
<name>A0AAV7SZJ7_PLEWA</name>
<organism evidence="2 3">
    <name type="scientific">Pleurodeles waltl</name>
    <name type="common">Iberian ribbed newt</name>
    <dbReference type="NCBI Taxonomy" id="8319"/>
    <lineage>
        <taxon>Eukaryota</taxon>
        <taxon>Metazoa</taxon>
        <taxon>Chordata</taxon>
        <taxon>Craniata</taxon>
        <taxon>Vertebrata</taxon>
        <taxon>Euteleostomi</taxon>
        <taxon>Amphibia</taxon>
        <taxon>Batrachia</taxon>
        <taxon>Caudata</taxon>
        <taxon>Salamandroidea</taxon>
        <taxon>Salamandridae</taxon>
        <taxon>Pleurodelinae</taxon>
        <taxon>Pleurodeles</taxon>
    </lineage>
</organism>
<sequence>MATCAVQLLLGAATNTIMTTNRSKNDTTVRDMFSKPTPKKAEQQPLTPPGTSSPMSDTEAAILATEETVTHTFLETLFGTLSDDIAALRRDMAADVKYIKRELSEMGQCIDTLETTSDQGEGELNVHQQERLELHDKKEDLYYRLEDLKNRLRHSKIQIKGVPMQADSGSFEDYLIGLFRHVARMLVDKDIILDCMHRTGRPAKTPGAPKIS</sequence>
<dbReference type="AlphaFoldDB" id="A0AAV7SZJ7"/>
<comment type="caution">
    <text evidence="2">The sequence shown here is derived from an EMBL/GenBank/DDBJ whole genome shotgun (WGS) entry which is preliminary data.</text>
</comment>
<reference evidence="2" key="1">
    <citation type="journal article" date="2022" name="bioRxiv">
        <title>Sequencing and chromosome-scale assembly of the giantPleurodeles waltlgenome.</title>
        <authorList>
            <person name="Brown T."/>
            <person name="Elewa A."/>
            <person name="Iarovenko S."/>
            <person name="Subramanian E."/>
            <person name="Araus A.J."/>
            <person name="Petzold A."/>
            <person name="Susuki M."/>
            <person name="Suzuki K.-i.T."/>
            <person name="Hayashi T."/>
            <person name="Toyoda A."/>
            <person name="Oliveira C."/>
            <person name="Osipova E."/>
            <person name="Leigh N.D."/>
            <person name="Simon A."/>
            <person name="Yun M.H."/>
        </authorList>
    </citation>
    <scope>NUCLEOTIDE SEQUENCE</scope>
    <source>
        <strain evidence="2">20211129_DDA</strain>
        <tissue evidence="2">Liver</tissue>
    </source>
</reference>
<gene>
    <name evidence="2" type="ORF">NDU88_001566</name>
</gene>
<proteinExistence type="predicted"/>
<evidence type="ECO:0000313" key="3">
    <source>
        <dbReference type="Proteomes" id="UP001066276"/>
    </source>
</evidence>
<evidence type="ECO:0000256" key="1">
    <source>
        <dbReference type="SAM" id="MobiDB-lite"/>
    </source>
</evidence>